<proteinExistence type="predicted"/>
<dbReference type="Pfam" id="PF05866">
    <property type="entry name" value="RusA"/>
    <property type="match status" value="1"/>
</dbReference>
<dbReference type="InterPro" id="IPR036614">
    <property type="entry name" value="RusA-like_sf"/>
</dbReference>
<dbReference type="GO" id="GO:0006281">
    <property type="term" value="P:DNA repair"/>
    <property type="evidence" value="ECO:0007669"/>
    <property type="project" value="InterPro"/>
</dbReference>
<dbReference type="InterPro" id="IPR008822">
    <property type="entry name" value="Endonuclease_RusA-like"/>
</dbReference>
<dbReference type="KEGG" id="agv:OJF2_34820"/>
<gene>
    <name evidence="1" type="ORF">OJF2_34820</name>
</gene>
<dbReference type="RefSeq" id="WP_148594797.1">
    <property type="nucleotide sequence ID" value="NZ_CP042997.1"/>
</dbReference>
<name>A0A5B9W3W8_9BACT</name>
<keyword evidence="2" id="KW-1185">Reference proteome</keyword>
<accession>A0A5B9W3W8</accession>
<dbReference type="Proteomes" id="UP000324233">
    <property type="component" value="Chromosome"/>
</dbReference>
<dbReference type="EMBL" id="CP042997">
    <property type="protein sequence ID" value="QEH34937.1"/>
    <property type="molecule type" value="Genomic_DNA"/>
</dbReference>
<dbReference type="GO" id="GO:0000287">
    <property type="term" value="F:magnesium ion binding"/>
    <property type="evidence" value="ECO:0007669"/>
    <property type="project" value="InterPro"/>
</dbReference>
<evidence type="ECO:0000313" key="2">
    <source>
        <dbReference type="Proteomes" id="UP000324233"/>
    </source>
</evidence>
<dbReference type="Gene3D" id="3.30.1330.70">
    <property type="entry name" value="Holliday junction resolvase RusA"/>
    <property type="match status" value="1"/>
</dbReference>
<dbReference type="GO" id="GO:0006310">
    <property type="term" value="P:DNA recombination"/>
    <property type="evidence" value="ECO:0007669"/>
    <property type="project" value="InterPro"/>
</dbReference>
<sequence length="136" mass="15448">MPHLEFTVDGPPVSNQTKDKANLRAWRDAIRSEAARCWAGKAPLKGRLKCTILNFHEGEYASLDDDNMVKPIRDAMNGLIYEDDSQICYSETIHISIDAPIRIRRASPILLAAYSKGDEFLYIRIDDLPDFLQLPQ</sequence>
<evidence type="ECO:0000313" key="1">
    <source>
        <dbReference type="EMBL" id="QEH34937.1"/>
    </source>
</evidence>
<reference evidence="1 2" key="1">
    <citation type="submission" date="2019-08" db="EMBL/GenBank/DDBJ databases">
        <title>Deep-cultivation of Planctomycetes and their phenomic and genomic characterization uncovers novel biology.</title>
        <authorList>
            <person name="Wiegand S."/>
            <person name="Jogler M."/>
            <person name="Boedeker C."/>
            <person name="Pinto D."/>
            <person name="Vollmers J."/>
            <person name="Rivas-Marin E."/>
            <person name="Kohn T."/>
            <person name="Peeters S.H."/>
            <person name="Heuer A."/>
            <person name="Rast P."/>
            <person name="Oberbeckmann S."/>
            <person name="Bunk B."/>
            <person name="Jeske O."/>
            <person name="Meyerdierks A."/>
            <person name="Storesund J.E."/>
            <person name="Kallscheuer N."/>
            <person name="Luecker S."/>
            <person name="Lage O.M."/>
            <person name="Pohl T."/>
            <person name="Merkel B.J."/>
            <person name="Hornburger P."/>
            <person name="Mueller R.-W."/>
            <person name="Bruemmer F."/>
            <person name="Labrenz M."/>
            <person name="Spormann A.M."/>
            <person name="Op den Camp H."/>
            <person name="Overmann J."/>
            <person name="Amann R."/>
            <person name="Jetten M.S.M."/>
            <person name="Mascher T."/>
            <person name="Medema M.H."/>
            <person name="Devos D.P."/>
            <person name="Kaster A.-K."/>
            <person name="Ovreas L."/>
            <person name="Rohde M."/>
            <person name="Galperin M.Y."/>
            <person name="Jogler C."/>
        </authorList>
    </citation>
    <scope>NUCLEOTIDE SEQUENCE [LARGE SCALE GENOMIC DNA]</scope>
    <source>
        <strain evidence="1 2">OJF2</strain>
    </source>
</reference>
<dbReference type="OrthoDB" id="3404063at2"/>
<organism evidence="1 2">
    <name type="scientific">Aquisphaera giovannonii</name>
    <dbReference type="NCBI Taxonomy" id="406548"/>
    <lineage>
        <taxon>Bacteria</taxon>
        <taxon>Pseudomonadati</taxon>
        <taxon>Planctomycetota</taxon>
        <taxon>Planctomycetia</taxon>
        <taxon>Isosphaerales</taxon>
        <taxon>Isosphaeraceae</taxon>
        <taxon>Aquisphaera</taxon>
    </lineage>
</organism>
<protein>
    <submittedName>
        <fullName evidence="1">Endodeoxyribonuclease RusA</fullName>
    </submittedName>
</protein>
<dbReference type="SUPFAM" id="SSF103084">
    <property type="entry name" value="Holliday junction resolvase RusA"/>
    <property type="match status" value="1"/>
</dbReference>
<dbReference type="AlphaFoldDB" id="A0A5B9W3W8"/>